<name>A0ABS9BDA8_9BACT</name>
<feature type="transmembrane region" description="Helical" evidence="1">
    <location>
        <begin position="12"/>
        <end position="30"/>
    </location>
</feature>
<feature type="transmembrane region" description="Helical" evidence="1">
    <location>
        <begin position="146"/>
        <end position="164"/>
    </location>
</feature>
<protein>
    <submittedName>
        <fullName evidence="3">CPBP family intramembrane metalloprotease</fullName>
    </submittedName>
</protein>
<keyword evidence="3" id="KW-0482">Metalloprotease</keyword>
<dbReference type="InterPro" id="IPR003675">
    <property type="entry name" value="Rce1/LyrA-like_dom"/>
</dbReference>
<organism evidence="3 4">
    <name type="scientific">Flavihumibacter fluminis</name>
    <dbReference type="NCBI Taxonomy" id="2909236"/>
    <lineage>
        <taxon>Bacteria</taxon>
        <taxon>Pseudomonadati</taxon>
        <taxon>Bacteroidota</taxon>
        <taxon>Chitinophagia</taxon>
        <taxon>Chitinophagales</taxon>
        <taxon>Chitinophagaceae</taxon>
        <taxon>Flavihumibacter</taxon>
    </lineage>
</organism>
<keyword evidence="1" id="KW-0472">Membrane</keyword>
<feature type="domain" description="CAAX prenyl protease 2/Lysostaphin resistance protein A-like" evidence="2">
    <location>
        <begin position="148"/>
        <end position="235"/>
    </location>
</feature>
<feature type="transmembrane region" description="Helical" evidence="1">
    <location>
        <begin position="96"/>
        <end position="117"/>
    </location>
</feature>
<accession>A0ABS9BDA8</accession>
<reference evidence="3 4" key="1">
    <citation type="submission" date="2022-01" db="EMBL/GenBank/DDBJ databases">
        <title>Flavihumibacter sp. nov., isolated from sediment of a river.</title>
        <authorList>
            <person name="Liu H."/>
        </authorList>
    </citation>
    <scope>NUCLEOTIDE SEQUENCE [LARGE SCALE GENOMIC DNA]</scope>
    <source>
        <strain evidence="3 4">RY-1</strain>
    </source>
</reference>
<evidence type="ECO:0000313" key="3">
    <source>
        <dbReference type="EMBL" id="MCF1713265.1"/>
    </source>
</evidence>
<gene>
    <name evidence="3" type="ORF">L0U88_01325</name>
</gene>
<evidence type="ECO:0000259" key="2">
    <source>
        <dbReference type="Pfam" id="PF02517"/>
    </source>
</evidence>
<sequence length="249" mass="28647">MKDQYSLQKILLIWAASALPMGILAFVITPKLAVLTNWDPLMIYWIAINVGLIWQFVLSLLILKNEGHTLCLQLIKTRLNYKKPVHPITGKSGYWLLWWTVPFILISIFLQTGLFTLPDVDSTLRPLYKDLITYDLSTLNTPNYKGAWWLLGLYLLTCMFNYLLGEEMIYRGILLPKMQGVFGKWDWFFNGILFGLYHLHKPQVIVSTALYFGFVFAFPSKLFQSNWMAVIIHGLEGILGIVLVLGIIL</sequence>
<keyword evidence="3" id="KW-0645">Protease</keyword>
<keyword evidence="3" id="KW-0378">Hydrolase</keyword>
<dbReference type="RefSeq" id="WP_234863779.1">
    <property type="nucleotide sequence ID" value="NZ_JAKEVY010000001.1"/>
</dbReference>
<feature type="transmembrane region" description="Helical" evidence="1">
    <location>
        <begin position="204"/>
        <end position="221"/>
    </location>
</feature>
<dbReference type="GO" id="GO:0008237">
    <property type="term" value="F:metallopeptidase activity"/>
    <property type="evidence" value="ECO:0007669"/>
    <property type="project" value="UniProtKB-KW"/>
</dbReference>
<dbReference type="Pfam" id="PF02517">
    <property type="entry name" value="Rce1-like"/>
    <property type="match status" value="1"/>
</dbReference>
<keyword evidence="4" id="KW-1185">Reference proteome</keyword>
<dbReference type="EMBL" id="JAKEVY010000001">
    <property type="protein sequence ID" value="MCF1713265.1"/>
    <property type="molecule type" value="Genomic_DNA"/>
</dbReference>
<comment type="caution">
    <text evidence="3">The sequence shown here is derived from an EMBL/GenBank/DDBJ whole genome shotgun (WGS) entry which is preliminary data.</text>
</comment>
<evidence type="ECO:0000256" key="1">
    <source>
        <dbReference type="SAM" id="Phobius"/>
    </source>
</evidence>
<evidence type="ECO:0000313" key="4">
    <source>
        <dbReference type="Proteomes" id="UP001200145"/>
    </source>
</evidence>
<keyword evidence="1" id="KW-0812">Transmembrane</keyword>
<dbReference type="Proteomes" id="UP001200145">
    <property type="component" value="Unassembled WGS sequence"/>
</dbReference>
<feature type="transmembrane region" description="Helical" evidence="1">
    <location>
        <begin position="42"/>
        <end position="63"/>
    </location>
</feature>
<keyword evidence="1" id="KW-1133">Transmembrane helix</keyword>
<proteinExistence type="predicted"/>
<feature type="transmembrane region" description="Helical" evidence="1">
    <location>
        <begin position="227"/>
        <end position="248"/>
    </location>
</feature>